<reference evidence="1 2" key="1">
    <citation type="submission" date="2021-10" db="EMBL/GenBank/DDBJ databases">
        <title>Lutispora strain m25 sp. nov., a thermophilic, non-spore-forming bacterium isolated from a lab-scale methanogenic bioreactor digesting anaerobic sludge.</title>
        <authorList>
            <person name="El Houari A."/>
            <person name="Mcdonald J."/>
        </authorList>
    </citation>
    <scope>NUCLEOTIDE SEQUENCE [LARGE SCALE GENOMIC DNA]</scope>
    <source>
        <strain evidence="2">m25</strain>
    </source>
</reference>
<keyword evidence="2" id="KW-1185">Reference proteome</keyword>
<evidence type="ECO:0000313" key="2">
    <source>
        <dbReference type="Proteomes" id="UP001651880"/>
    </source>
</evidence>
<sequence length="191" mass="22312">MKRCNWCGEDQLYIKYHDEEWGVPSFDDKKQFEFLVLESAQAGLSWITILRKRENYRKAYDDFNPVSVAGFGEDKVQELMKNEGIIRNERKIRASINNAKRFLEVQKEFGSFCDYIWGFVDHKPIINCWTSESENPAKTELSERISADMKKRGFKFLGPVIIYSHMQATGLINDHIKDCFRHSELAKDSGI</sequence>
<comment type="caution">
    <text evidence="1">The sequence shown here is derived from an EMBL/GenBank/DDBJ whole genome shotgun (WGS) entry which is preliminary data.</text>
</comment>
<name>A0ABT1NL44_9FIRM</name>
<dbReference type="RefSeq" id="WP_255228864.1">
    <property type="nucleotide sequence ID" value="NZ_JAJEKE010000021.1"/>
</dbReference>
<accession>A0ABT1NL44</accession>
<dbReference type="EMBL" id="JAJEKE010000021">
    <property type="protein sequence ID" value="MCQ1531334.1"/>
    <property type="molecule type" value="Genomic_DNA"/>
</dbReference>
<gene>
    <name evidence="1" type="ORF">LJD61_17555</name>
</gene>
<protein>
    <submittedName>
        <fullName evidence="1">DNA-3-methyladenine glycosylase I</fullName>
    </submittedName>
</protein>
<organism evidence="1 2">
    <name type="scientific">Lutispora saccharofermentans</name>
    <dbReference type="NCBI Taxonomy" id="3024236"/>
    <lineage>
        <taxon>Bacteria</taxon>
        <taxon>Bacillati</taxon>
        <taxon>Bacillota</taxon>
        <taxon>Clostridia</taxon>
        <taxon>Lutisporales</taxon>
        <taxon>Lutisporaceae</taxon>
        <taxon>Lutispora</taxon>
    </lineage>
</organism>
<dbReference type="Pfam" id="PF03352">
    <property type="entry name" value="Adenine_glyco"/>
    <property type="match status" value="1"/>
</dbReference>
<dbReference type="InterPro" id="IPR005019">
    <property type="entry name" value="Adenine_glyco"/>
</dbReference>
<dbReference type="Gene3D" id="1.10.340.30">
    <property type="entry name" value="Hypothetical protein, domain 2"/>
    <property type="match status" value="1"/>
</dbReference>
<dbReference type="SUPFAM" id="SSF48150">
    <property type="entry name" value="DNA-glycosylase"/>
    <property type="match status" value="1"/>
</dbReference>
<dbReference type="PANTHER" id="PTHR31116">
    <property type="entry name" value="OS04G0501200 PROTEIN"/>
    <property type="match status" value="1"/>
</dbReference>
<dbReference type="Proteomes" id="UP001651880">
    <property type="component" value="Unassembled WGS sequence"/>
</dbReference>
<dbReference type="InterPro" id="IPR011257">
    <property type="entry name" value="DNA_glycosylase"/>
</dbReference>
<evidence type="ECO:0000313" key="1">
    <source>
        <dbReference type="EMBL" id="MCQ1531334.1"/>
    </source>
</evidence>
<proteinExistence type="predicted"/>
<dbReference type="PANTHER" id="PTHR31116:SF29">
    <property type="entry name" value="DNA GLYCOSYLASE SUPERFAMILY PROTEIN"/>
    <property type="match status" value="1"/>
</dbReference>